<dbReference type="PANTHER" id="PTHR46409:SF1">
    <property type="entry name" value="HTH PSQ-TYPE DOMAIN-CONTAINING PROTEIN"/>
    <property type="match status" value="1"/>
</dbReference>
<organism evidence="1 2">
    <name type="scientific">Araneus ventricosus</name>
    <name type="common">Orbweaver spider</name>
    <name type="synonym">Epeira ventricosa</name>
    <dbReference type="NCBI Taxonomy" id="182803"/>
    <lineage>
        <taxon>Eukaryota</taxon>
        <taxon>Metazoa</taxon>
        <taxon>Ecdysozoa</taxon>
        <taxon>Arthropoda</taxon>
        <taxon>Chelicerata</taxon>
        <taxon>Arachnida</taxon>
        <taxon>Araneae</taxon>
        <taxon>Araneomorphae</taxon>
        <taxon>Entelegynae</taxon>
        <taxon>Araneoidea</taxon>
        <taxon>Araneidae</taxon>
        <taxon>Araneus</taxon>
    </lineage>
</organism>
<reference evidence="1 2" key="1">
    <citation type="journal article" date="2019" name="Sci. Rep.">
        <title>Orb-weaving spider Araneus ventricosus genome elucidates the spidroin gene catalogue.</title>
        <authorList>
            <person name="Kono N."/>
            <person name="Nakamura H."/>
            <person name="Ohtoshi R."/>
            <person name="Moran D.A.P."/>
            <person name="Shinohara A."/>
            <person name="Yoshida Y."/>
            <person name="Fujiwara M."/>
            <person name="Mori M."/>
            <person name="Tomita M."/>
            <person name="Arakawa K."/>
        </authorList>
    </citation>
    <scope>NUCLEOTIDE SEQUENCE [LARGE SCALE GENOMIC DNA]</scope>
</reference>
<evidence type="ECO:0000313" key="1">
    <source>
        <dbReference type="EMBL" id="GBM62033.1"/>
    </source>
</evidence>
<evidence type="ECO:0000313" key="2">
    <source>
        <dbReference type="Proteomes" id="UP000499080"/>
    </source>
</evidence>
<dbReference type="AlphaFoldDB" id="A0A4Y2H8N7"/>
<dbReference type="OrthoDB" id="8023395at2759"/>
<accession>A0A4Y2H8N7</accession>
<name>A0A4Y2H8N7_ARAVE</name>
<comment type="caution">
    <text evidence="1">The sequence shown here is derived from an EMBL/GenBank/DDBJ whole genome shotgun (WGS) entry which is preliminary data.</text>
</comment>
<sequence length="212" mass="24063">MLSVLTSESSHSDSDDIFHPQSQALTSTFPVHEPTIAISTVKYTLLSRTCDRYGVSDRARAAIPTAALHTSTKLLIKHIETQYIFSENWQRSGNVLKRPVVPFHRISTELSDFSFQGISTDQTYLYRIVSVVSTDEALQMFKLIGETRYLPIELKVKIDPIIKRNSYFAHPENLLIAMLTDSEPHIRELEVHQILKARSVQENELGTALTSY</sequence>
<proteinExistence type="predicted"/>
<dbReference type="Proteomes" id="UP000499080">
    <property type="component" value="Unassembled WGS sequence"/>
</dbReference>
<dbReference type="PANTHER" id="PTHR46409">
    <property type="entry name" value="HTH PSQ-TYPE DOMAIN-CONTAINING PROTEIN"/>
    <property type="match status" value="1"/>
</dbReference>
<protein>
    <submittedName>
        <fullName evidence="1">Uncharacterized protein</fullName>
    </submittedName>
</protein>
<gene>
    <name evidence="1" type="ORF">AVEN_220959_1</name>
</gene>
<keyword evidence="2" id="KW-1185">Reference proteome</keyword>
<dbReference type="EMBL" id="BGPR01001796">
    <property type="protein sequence ID" value="GBM62033.1"/>
    <property type="molecule type" value="Genomic_DNA"/>
</dbReference>